<accession>A0ACC0U2P1</accession>
<gene>
    <name evidence="1" type="ORF">F5148DRAFT_1223616</name>
</gene>
<dbReference type="Proteomes" id="UP001207468">
    <property type="component" value="Unassembled WGS sequence"/>
</dbReference>
<evidence type="ECO:0000313" key="2">
    <source>
        <dbReference type="Proteomes" id="UP001207468"/>
    </source>
</evidence>
<name>A0ACC0U2P1_9AGAM</name>
<dbReference type="EMBL" id="JAGFNK010000230">
    <property type="protein sequence ID" value="KAI9456795.1"/>
    <property type="molecule type" value="Genomic_DNA"/>
</dbReference>
<reference evidence="1" key="1">
    <citation type="submission" date="2021-03" db="EMBL/GenBank/DDBJ databases">
        <title>Evolutionary priming and transition to the ectomycorrhizal habit in an iconic lineage of mushroom-forming fungi: is preadaptation a requirement?</title>
        <authorList>
            <consortium name="DOE Joint Genome Institute"/>
            <person name="Looney B.P."/>
            <person name="Miyauchi S."/>
            <person name="Morin E."/>
            <person name="Drula E."/>
            <person name="Courty P.E."/>
            <person name="Chicoki N."/>
            <person name="Fauchery L."/>
            <person name="Kohler A."/>
            <person name="Kuo A."/>
            <person name="LaButti K."/>
            <person name="Pangilinan J."/>
            <person name="Lipzen A."/>
            <person name="Riley R."/>
            <person name="Andreopoulos W."/>
            <person name="He G."/>
            <person name="Johnson J."/>
            <person name="Barry K.W."/>
            <person name="Grigoriev I.V."/>
            <person name="Nagy L."/>
            <person name="Hibbett D."/>
            <person name="Henrissat B."/>
            <person name="Matheny P.B."/>
            <person name="Labbe J."/>
            <person name="Martin A.F."/>
        </authorList>
    </citation>
    <scope>NUCLEOTIDE SEQUENCE</scope>
    <source>
        <strain evidence="1">BPL698</strain>
    </source>
</reference>
<evidence type="ECO:0000313" key="1">
    <source>
        <dbReference type="EMBL" id="KAI9456795.1"/>
    </source>
</evidence>
<proteinExistence type="predicted"/>
<comment type="caution">
    <text evidence="1">The sequence shown here is derived from an EMBL/GenBank/DDBJ whole genome shotgun (WGS) entry which is preliminary data.</text>
</comment>
<sequence>MRVSVVFCLAVGIAPSFALPGQTSSWSHEPWAYEFGLATPKETSPPPPSSPSSSWSSSGSLRSPSLSHESSRPWSSYVDGPLSGSPSSSRASLLHNAGPPSRSSSSASLSHNGLSSGPPSHASSTTSLLHKHNGPPSSWSSARP</sequence>
<organism evidence="1 2">
    <name type="scientific">Russula earlei</name>
    <dbReference type="NCBI Taxonomy" id="71964"/>
    <lineage>
        <taxon>Eukaryota</taxon>
        <taxon>Fungi</taxon>
        <taxon>Dikarya</taxon>
        <taxon>Basidiomycota</taxon>
        <taxon>Agaricomycotina</taxon>
        <taxon>Agaricomycetes</taxon>
        <taxon>Russulales</taxon>
        <taxon>Russulaceae</taxon>
        <taxon>Russula</taxon>
    </lineage>
</organism>
<protein>
    <submittedName>
        <fullName evidence="1">Uncharacterized protein</fullName>
    </submittedName>
</protein>
<keyword evidence="2" id="KW-1185">Reference proteome</keyword>